<name>A0ABM1BXQ2_LIMPO</name>
<reference evidence="7" key="1">
    <citation type="submission" date="2025-08" db="UniProtKB">
        <authorList>
            <consortium name="RefSeq"/>
        </authorList>
    </citation>
    <scope>IDENTIFICATION</scope>
    <source>
        <tissue evidence="7">Muscle</tissue>
    </source>
</reference>
<evidence type="ECO:0000256" key="3">
    <source>
        <dbReference type="ARBA" id="ARBA00020148"/>
    </source>
</evidence>
<comment type="subcellular location">
    <subcellularLocation>
        <location evidence="1">Cytoplasm</location>
    </subcellularLocation>
</comment>
<dbReference type="InterPro" id="IPR026151">
    <property type="entry name" value="Maspardin"/>
</dbReference>
<gene>
    <name evidence="7" type="primary">LOC106474526</name>
</gene>
<feature type="domain" description="AB hydrolase-1" evidence="5">
    <location>
        <begin position="91"/>
        <end position="169"/>
    </location>
</feature>
<comment type="similarity">
    <text evidence="2">Belongs to the AB hydrolase superfamily.</text>
</comment>
<evidence type="ECO:0000313" key="7">
    <source>
        <dbReference type="RefSeq" id="XP_013790671.1"/>
    </source>
</evidence>
<evidence type="ECO:0000256" key="1">
    <source>
        <dbReference type="ARBA" id="ARBA00004496"/>
    </source>
</evidence>
<dbReference type="PANTHER" id="PTHR15913:SF0">
    <property type="entry name" value="MASPARDIN"/>
    <property type="match status" value="1"/>
</dbReference>
<dbReference type="InterPro" id="IPR000073">
    <property type="entry name" value="AB_hydrolase_1"/>
</dbReference>
<dbReference type="Proteomes" id="UP000694941">
    <property type="component" value="Unplaced"/>
</dbReference>
<evidence type="ECO:0000256" key="2">
    <source>
        <dbReference type="ARBA" id="ARBA00008645"/>
    </source>
</evidence>
<sequence length="245" mass="27795">MHHLLNSKSTNEIVQSPEYLSFRSTIPQKKIVVDEDPKKVWTIYDAGPRNVKCPLICLPPVSGTADCFFRQIMALTAHGYRVISVQYPVYWTMKEWVVGFQKFLDHLNLDKVHIFGSSLGGFLAQKFVELTTSSPRVHSLLLCNSFADTSIFNYTDSAVLFWMMPSLVLKRMVMSNYTKGNLPPEIANSVDFMVDKLDSLTQPELASRLTLNCVNCYVEPQKLLDIPMTIISVGFDVYFGVAMYD</sequence>
<keyword evidence="6" id="KW-1185">Reference proteome</keyword>
<evidence type="ECO:0000313" key="6">
    <source>
        <dbReference type="Proteomes" id="UP000694941"/>
    </source>
</evidence>
<proteinExistence type="inferred from homology"/>
<evidence type="ECO:0000259" key="5">
    <source>
        <dbReference type="Pfam" id="PF00561"/>
    </source>
</evidence>
<dbReference type="RefSeq" id="XP_013790671.1">
    <property type="nucleotide sequence ID" value="XM_013935217.2"/>
</dbReference>
<dbReference type="Pfam" id="PF00561">
    <property type="entry name" value="Abhydrolase_1"/>
    <property type="match status" value="1"/>
</dbReference>
<dbReference type="SUPFAM" id="SSF53474">
    <property type="entry name" value="alpha/beta-Hydrolases"/>
    <property type="match status" value="1"/>
</dbReference>
<evidence type="ECO:0000256" key="4">
    <source>
        <dbReference type="ARBA" id="ARBA00022490"/>
    </source>
</evidence>
<dbReference type="Gene3D" id="3.40.50.1820">
    <property type="entry name" value="alpha/beta hydrolase"/>
    <property type="match status" value="1"/>
</dbReference>
<accession>A0ABM1BXQ2</accession>
<dbReference type="PANTHER" id="PTHR15913">
    <property type="entry name" value="ACID CLUSTER PROTEIN 33"/>
    <property type="match status" value="1"/>
</dbReference>
<dbReference type="InterPro" id="IPR029058">
    <property type="entry name" value="AB_hydrolase_fold"/>
</dbReference>
<dbReference type="GeneID" id="106474526"/>
<protein>
    <recommendedName>
        <fullName evidence="3">Maspardin</fullName>
    </recommendedName>
</protein>
<organism evidence="6 7">
    <name type="scientific">Limulus polyphemus</name>
    <name type="common">Atlantic horseshoe crab</name>
    <dbReference type="NCBI Taxonomy" id="6850"/>
    <lineage>
        <taxon>Eukaryota</taxon>
        <taxon>Metazoa</taxon>
        <taxon>Ecdysozoa</taxon>
        <taxon>Arthropoda</taxon>
        <taxon>Chelicerata</taxon>
        <taxon>Merostomata</taxon>
        <taxon>Xiphosura</taxon>
        <taxon>Limulidae</taxon>
        <taxon>Limulus</taxon>
    </lineage>
</organism>
<feature type="non-terminal residue" evidence="7">
    <location>
        <position position="245"/>
    </location>
</feature>
<keyword evidence="4" id="KW-0963">Cytoplasm</keyword>